<organism evidence="1 2">
    <name type="scientific">Candidatus Campbellbacteria bacterium CG22_combo_CG10-13_8_21_14_all_43_18</name>
    <dbReference type="NCBI Taxonomy" id="1974530"/>
    <lineage>
        <taxon>Bacteria</taxon>
        <taxon>Candidatus Campbelliibacteriota</taxon>
    </lineage>
</organism>
<proteinExistence type="predicted"/>
<dbReference type="AlphaFoldDB" id="A0A2H0DWC0"/>
<protein>
    <submittedName>
        <fullName evidence="1">Uncharacterized protein</fullName>
    </submittedName>
</protein>
<dbReference type="Proteomes" id="UP000231276">
    <property type="component" value="Unassembled WGS sequence"/>
</dbReference>
<evidence type="ECO:0000313" key="2">
    <source>
        <dbReference type="Proteomes" id="UP000231276"/>
    </source>
</evidence>
<sequence length="97" mass="11410">MNDNKYIFRALAHQLCHYLHHLVSYFVNSDFFGALRAPNRHILFWAKRSAVNLQAKLVWWVLLKYSTEILSRYSLFNNLSLPPRVAFWPPANEMSGS</sequence>
<accession>A0A2H0DWC0</accession>
<dbReference type="EMBL" id="PCTS01000027">
    <property type="protein sequence ID" value="PIP86456.1"/>
    <property type="molecule type" value="Genomic_DNA"/>
</dbReference>
<evidence type="ECO:0000313" key="1">
    <source>
        <dbReference type="EMBL" id="PIP86456.1"/>
    </source>
</evidence>
<gene>
    <name evidence="1" type="ORF">COW82_01950</name>
</gene>
<comment type="caution">
    <text evidence="1">The sequence shown here is derived from an EMBL/GenBank/DDBJ whole genome shotgun (WGS) entry which is preliminary data.</text>
</comment>
<reference evidence="1 2" key="1">
    <citation type="submission" date="2017-09" db="EMBL/GenBank/DDBJ databases">
        <title>Depth-based differentiation of microbial function through sediment-hosted aquifers and enrichment of novel symbionts in the deep terrestrial subsurface.</title>
        <authorList>
            <person name="Probst A.J."/>
            <person name="Ladd B."/>
            <person name="Jarett J.K."/>
            <person name="Geller-Mcgrath D.E."/>
            <person name="Sieber C.M."/>
            <person name="Emerson J.B."/>
            <person name="Anantharaman K."/>
            <person name="Thomas B.C."/>
            <person name="Malmstrom R."/>
            <person name="Stieglmeier M."/>
            <person name="Klingl A."/>
            <person name="Woyke T."/>
            <person name="Ryan C.M."/>
            <person name="Banfield J.F."/>
        </authorList>
    </citation>
    <scope>NUCLEOTIDE SEQUENCE [LARGE SCALE GENOMIC DNA]</scope>
    <source>
        <strain evidence="1">CG22_combo_CG10-13_8_21_14_all_43_18</strain>
    </source>
</reference>
<name>A0A2H0DWC0_9BACT</name>